<dbReference type="InterPro" id="IPR005632">
    <property type="entry name" value="Chaperone_Skp"/>
</dbReference>
<dbReference type="RefSeq" id="WP_367966635.1">
    <property type="nucleotide sequence ID" value="NZ_JBAKFJ010000001.1"/>
</dbReference>
<organism evidence="4 5">
    <name type="scientific">Spiribacter onubensis</name>
    <dbReference type="NCBI Taxonomy" id="3122420"/>
    <lineage>
        <taxon>Bacteria</taxon>
        <taxon>Pseudomonadati</taxon>
        <taxon>Pseudomonadota</taxon>
        <taxon>Gammaproteobacteria</taxon>
        <taxon>Chromatiales</taxon>
        <taxon>Ectothiorhodospiraceae</taxon>
        <taxon>Spiribacter</taxon>
    </lineage>
</organism>
<dbReference type="SMART" id="SM00935">
    <property type="entry name" value="OmpH"/>
    <property type="match status" value="1"/>
</dbReference>
<evidence type="ECO:0000313" key="4">
    <source>
        <dbReference type="EMBL" id="MEX0386157.1"/>
    </source>
</evidence>
<evidence type="ECO:0000256" key="1">
    <source>
        <dbReference type="ARBA" id="ARBA00022729"/>
    </source>
</evidence>
<keyword evidence="5" id="KW-1185">Reference proteome</keyword>
<gene>
    <name evidence="4" type="ORF">V6X64_03980</name>
</gene>
<comment type="caution">
    <text evidence="4">The sequence shown here is derived from an EMBL/GenBank/DDBJ whole genome shotgun (WGS) entry which is preliminary data.</text>
</comment>
<evidence type="ECO:0000256" key="2">
    <source>
        <dbReference type="PIRNR" id="PIRNR002094"/>
    </source>
</evidence>
<evidence type="ECO:0000313" key="5">
    <source>
        <dbReference type="Proteomes" id="UP001556653"/>
    </source>
</evidence>
<dbReference type="PANTHER" id="PTHR35089">
    <property type="entry name" value="CHAPERONE PROTEIN SKP"/>
    <property type="match status" value="1"/>
</dbReference>
<evidence type="ECO:0000256" key="3">
    <source>
        <dbReference type="SAM" id="Coils"/>
    </source>
</evidence>
<dbReference type="SUPFAM" id="SSF111384">
    <property type="entry name" value="OmpH-like"/>
    <property type="match status" value="1"/>
</dbReference>
<comment type="similarity">
    <text evidence="2">Belongs to the skp family.</text>
</comment>
<proteinExistence type="inferred from homology"/>
<dbReference type="InterPro" id="IPR024930">
    <property type="entry name" value="Skp_dom_sf"/>
</dbReference>
<dbReference type="Proteomes" id="UP001556653">
    <property type="component" value="Unassembled WGS sequence"/>
</dbReference>
<dbReference type="Gene3D" id="3.30.910.20">
    <property type="entry name" value="Skp domain"/>
    <property type="match status" value="1"/>
</dbReference>
<dbReference type="Pfam" id="PF03938">
    <property type="entry name" value="OmpH"/>
    <property type="match status" value="1"/>
</dbReference>
<feature type="coiled-coil region" evidence="3">
    <location>
        <begin position="69"/>
        <end position="115"/>
    </location>
</feature>
<keyword evidence="1" id="KW-0732">Signal</keyword>
<dbReference type="EMBL" id="JBAKFJ010000001">
    <property type="protein sequence ID" value="MEX0386157.1"/>
    <property type="molecule type" value="Genomic_DNA"/>
</dbReference>
<keyword evidence="3" id="KW-0175">Coiled coil</keyword>
<reference evidence="4 5" key="1">
    <citation type="submission" date="2024-02" db="EMBL/GenBank/DDBJ databases">
        <title>New especies of Spiribacter isolated from saline water.</title>
        <authorList>
            <person name="Leon M.J."/>
            <person name="De La Haba R."/>
            <person name="Sanchez-Porro C."/>
            <person name="Ventosa A."/>
        </authorList>
    </citation>
    <scope>NUCLEOTIDE SEQUENCE [LARGE SCALE GENOMIC DNA]</scope>
    <source>
        <strain evidence="5">ag22IC4-227</strain>
    </source>
</reference>
<sequence>MRKTGSGRGARHLLAAVVLLLGSPVALGQVSANLTIGYVNPGRVSDEAPQADAARQRLQEEFAPRDEEIVAMQEELRALEDQLAEQRMRLDTEAEQELQRQIVTQRRQIQRQQEAFREDFNLRRNEALGDLQQRILRVVEAFAVEQGYDLVVSDGVVFASDAVNITDRIIERLERQYEQRNGSQ</sequence>
<protein>
    <submittedName>
        <fullName evidence="4">OmpH family outer membrane protein</fullName>
    </submittedName>
</protein>
<name>A0ABV3S7R1_9GAMM</name>
<dbReference type="PANTHER" id="PTHR35089:SF1">
    <property type="entry name" value="CHAPERONE PROTEIN SKP"/>
    <property type="match status" value="1"/>
</dbReference>
<accession>A0ABV3S7R1</accession>
<dbReference type="PIRSF" id="PIRSF002094">
    <property type="entry name" value="OMP26_Skp"/>
    <property type="match status" value="1"/>
</dbReference>